<feature type="compositionally biased region" description="Low complexity" evidence="9">
    <location>
        <begin position="222"/>
        <end position="238"/>
    </location>
</feature>
<dbReference type="Pfam" id="PF00658">
    <property type="entry name" value="MLLE"/>
    <property type="match status" value="1"/>
</dbReference>
<dbReference type="PANTHER" id="PTHR24012">
    <property type="entry name" value="RNA BINDING PROTEIN"/>
    <property type="match status" value="1"/>
</dbReference>
<keyword evidence="7" id="KW-0539">Nucleus</keyword>
<name>A0A1C7NAD2_9FUNG</name>
<evidence type="ECO:0000259" key="10">
    <source>
        <dbReference type="PROSITE" id="PS50102"/>
    </source>
</evidence>
<dbReference type="FunFam" id="3.30.70.330:FF:000651">
    <property type="entry name" value="Poly(A) binding protein cytoplasmic 1 like"/>
    <property type="match status" value="1"/>
</dbReference>
<dbReference type="AlphaFoldDB" id="A0A1C7NAD2"/>
<dbReference type="SUPFAM" id="SSF54928">
    <property type="entry name" value="RNA-binding domain, RBD"/>
    <property type="match status" value="2"/>
</dbReference>
<evidence type="ECO:0000256" key="9">
    <source>
        <dbReference type="SAM" id="MobiDB-lite"/>
    </source>
</evidence>
<evidence type="ECO:0000256" key="4">
    <source>
        <dbReference type="ARBA" id="ARBA00022490"/>
    </source>
</evidence>
<dbReference type="InterPro" id="IPR036053">
    <property type="entry name" value="PABP-dom"/>
</dbReference>
<evidence type="ECO:0000256" key="6">
    <source>
        <dbReference type="ARBA" id="ARBA00022884"/>
    </source>
</evidence>
<feature type="compositionally biased region" description="Basic and acidic residues" evidence="9">
    <location>
        <begin position="206"/>
        <end position="218"/>
    </location>
</feature>
<dbReference type="SUPFAM" id="SSF63570">
    <property type="entry name" value="PABC (PABP) domain"/>
    <property type="match status" value="1"/>
</dbReference>
<keyword evidence="13" id="KW-1185">Reference proteome</keyword>
<dbReference type="Proteomes" id="UP000093000">
    <property type="component" value="Unassembled WGS sequence"/>
</dbReference>
<dbReference type="InterPro" id="IPR035979">
    <property type="entry name" value="RBD_domain_sf"/>
</dbReference>
<dbReference type="InterPro" id="IPR003954">
    <property type="entry name" value="RRM_euk-type"/>
</dbReference>
<gene>
    <name evidence="12" type="primary">PAB1_0</name>
    <name evidence="12" type="ORF">A0J61_06037</name>
</gene>
<feature type="domain" description="RRM" evidence="10">
    <location>
        <begin position="45"/>
        <end position="120"/>
    </location>
</feature>
<comment type="subcellular location">
    <subcellularLocation>
        <location evidence="2">Cytoplasm</location>
    </subcellularLocation>
    <subcellularLocation>
        <location evidence="1">Nucleus</location>
    </subcellularLocation>
</comment>
<dbReference type="PROSITE" id="PS50102">
    <property type="entry name" value="RRM"/>
    <property type="match status" value="4"/>
</dbReference>
<dbReference type="SMART" id="SM00361">
    <property type="entry name" value="RRM_1"/>
    <property type="match status" value="4"/>
</dbReference>
<dbReference type="Gene3D" id="3.30.70.330">
    <property type="match status" value="4"/>
</dbReference>
<dbReference type="InParanoid" id="A0A1C7NAD2"/>
<dbReference type="EMBL" id="LUGH01000345">
    <property type="protein sequence ID" value="OBZ85918.1"/>
    <property type="molecule type" value="Genomic_DNA"/>
</dbReference>
<dbReference type="Pfam" id="PF00076">
    <property type="entry name" value="RRM_1"/>
    <property type="match status" value="4"/>
</dbReference>
<keyword evidence="5" id="KW-0677">Repeat</keyword>
<accession>A0A1C7NAD2</accession>
<dbReference type="InterPro" id="IPR000504">
    <property type="entry name" value="RRM_dom"/>
</dbReference>
<keyword evidence="4" id="KW-0963">Cytoplasm</keyword>
<dbReference type="STRING" id="101091.A0A1C7NAD2"/>
<feature type="domain" description="RRM" evidence="10">
    <location>
        <begin position="346"/>
        <end position="424"/>
    </location>
</feature>
<dbReference type="GO" id="GO:0005737">
    <property type="term" value="C:cytoplasm"/>
    <property type="evidence" value="ECO:0007669"/>
    <property type="project" value="UniProtKB-SubCell"/>
</dbReference>
<feature type="domain" description="RRM" evidence="10">
    <location>
        <begin position="130"/>
        <end position="206"/>
    </location>
</feature>
<dbReference type="SMART" id="SM00360">
    <property type="entry name" value="RRM"/>
    <property type="match status" value="4"/>
</dbReference>
<dbReference type="SMART" id="SM00517">
    <property type="entry name" value="PolyA"/>
    <property type="match status" value="1"/>
</dbReference>
<evidence type="ECO:0000256" key="1">
    <source>
        <dbReference type="ARBA" id="ARBA00004123"/>
    </source>
</evidence>
<dbReference type="Gene3D" id="1.10.1900.10">
    <property type="entry name" value="c-terminal domain of poly(a) binding protein"/>
    <property type="match status" value="1"/>
</dbReference>
<evidence type="ECO:0000256" key="7">
    <source>
        <dbReference type="ARBA" id="ARBA00023242"/>
    </source>
</evidence>
<comment type="similarity">
    <text evidence="3">Belongs to the polyadenylate-binding protein type-1 family.</text>
</comment>
<proteinExistence type="inferred from homology"/>
<keyword evidence="6 8" id="KW-0694">RNA-binding</keyword>
<evidence type="ECO:0000256" key="8">
    <source>
        <dbReference type="PROSITE-ProRule" id="PRU00176"/>
    </source>
</evidence>
<feature type="domain" description="RRM" evidence="10">
    <location>
        <begin position="242"/>
        <end position="319"/>
    </location>
</feature>
<dbReference type="OrthoDB" id="19742at2759"/>
<dbReference type="InterPro" id="IPR012677">
    <property type="entry name" value="Nucleotide-bd_a/b_plait_sf"/>
</dbReference>
<evidence type="ECO:0000256" key="2">
    <source>
        <dbReference type="ARBA" id="ARBA00004496"/>
    </source>
</evidence>
<evidence type="ECO:0000259" key="11">
    <source>
        <dbReference type="PROSITE" id="PS51309"/>
    </source>
</evidence>
<dbReference type="GO" id="GO:0003723">
    <property type="term" value="F:RNA binding"/>
    <property type="evidence" value="ECO:0007669"/>
    <property type="project" value="UniProtKB-UniRule"/>
</dbReference>
<dbReference type="InterPro" id="IPR002004">
    <property type="entry name" value="PABP_HYD_C"/>
</dbReference>
<feature type="domain" description="PABC" evidence="11">
    <location>
        <begin position="458"/>
        <end position="535"/>
    </location>
</feature>
<evidence type="ECO:0000313" key="13">
    <source>
        <dbReference type="Proteomes" id="UP000093000"/>
    </source>
</evidence>
<dbReference type="CDD" id="cd12381">
    <property type="entry name" value="RRM4_I_PABPs"/>
    <property type="match status" value="1"/>
</dbReference>
<reference evidence="12 13" key="1">
    <citation type="submission" date="2016-03" db="EMBL/GenBank/DDBJ databases">
        <title>Choanephora cucurbitarum.</title>
        <authorList>
            <person name="Min B."/>
            <person name="Park H."/>
            <person name="Park J.-H."/>
            <person name="Shin H.-D."/>
            <person name="Choi I.-G."/>
        </authorList>
    </citation>
    <scope>NUCLEOTIDE SEQUENCE [LARGE SCALE GENOMIC DNA]</scope>
    <source>
        <strain evidence="12 13">KUS-F28377</strain>
    </source>
</reference>
<feature type="region of interest" description="Disordered" evidence="9">
    <location>
        <begin position="202"/>
        <end position="240"/>
    </location>
</feature>
<evidence type="ECO:0000313" key="12">
    <source>
        <dbReference type="EMBL" id="OBZ85918.1"/>
    </source>
</evidence>
<evidence type="ECO:0000256" key="3">
    <source>
        <dbReference type="ARBA" id="ARBA00008557"/>
    </source>
</evidence>
<protein>
    <submittedName>
        <fullName evidence="12">Polyadenylate-binding protein, cytoplasmic and nuclear</fullName>
    </submittedName>
</protein>
<comment type="caution">
    <text evidence="12">The sequence shown here is derived from an EMBL/GenBank/DDBJ whole genome shotgun (WGS) entry which is preliminary data.</text>
</comment>
<evidence type="ECO:0000256" key="5">
    <source>
        <dbReference type="ARBA" id="ARBA00022737"/>
    </source>
</evidence>
<dbReference type="PROSITE" id="PS51309">
    <property type="entry name" value="PABC"/>
    <property type="match status" value="1"/>
</dbReference>
<sequence>MSTESLGARGLTVEQQKRIAEIQAQTAASSLKESGSRFSTDRVESTLYVGELAPEVDDEILKKHFSNAKSVHVCRDNVTKKSLGYAYVNFYRSEECREALQTMNYSLILGRPCRIMVAERDSTKRKANSANIVVKNLPPTVDGKALYDTFSQWGNVVSCRIIRNPNATRGYGYVNYDTFNAAERAIQHVNGSILFGREISASHQVSRSEKENSEDPSRQHRSQSQQPQQPRSSSPSSQTKFTNIYVKNLAPEVTEDELRDLFASFGRVSSLLIQRDDQQCSKGFGFVNFENPDHAEQAMTQLHDTELYGKKLFVSRAQKKAEREDELRRQHEYQPRTENPVKYQGVNLYVKNLADQMDDETLRQTFAPFGQITSAKVMRDERTGASKGFGFVCFTLPEEATDAVLKMNGQRVLSKEIYVALAQRKEDRRTLLEAQMSHLQKSPPVTQQLPPAEPSPSASQMTLAILEPFTPETQRQMLGERIYPIVSEAFPQEAGKLTGMLLELDKSNLVYLINNPKQLVEKASEAAQALKEHHSSLQSNQ</sequence>
<organism evidence="12 13">
    <name type="scientific">Choanephora cucurbitarum</name>
    <dbReference type="NCBI Taxonomy" id="101091"/>
    <lineage>
        <taxon>Eukaryota</taxon>
        <taxon>Fungi</taxon>
        <taxon>Fungi incertae sedis</taxon>
        <taxon>Mucoromycota</taxon>
        <taxon>Mucoromycotina</taxon>
        <taxon>Mucoromycetes</taxon>
        <taxon>Mucorales</taxon>
        <taxon>Mucorineae</taxon>
        <taxon>Choanephoraceae</taxon>
        <taxon>Choanephoroideae</taxon>
        <taxon>Choanephora</taxon>
    </lineage>
</organism>
<dbReference type="GO" id="GO:0005634">
    <property type="term" value="C:nucleus"/>
    <property type="evidence" value="ECO:0007669"/>
    <property type="project" value="UniProtKB-SubCell"/>
</dbReference>